<feature type="transmembrane region" description="Helical" evidence="5">
    <location>
        <begin position="245"/>
        <end position="268"/>
    </location>
</feature>
<feature type="transmembrane region" description="Helical" evidence="5">
    <location>
        <begin position="438"/>
        <end position="464"/>
    </location>
</feature>
<keyword evidence="4 5" id="KW-0472">Membrane</keyword>
<feature type="transmembrane region" description="Helical" evidence="5">
    <location>
        <begin position="413"/>
        <end position="432"/>
    </location>
</feature>
<reference evidence="7 8" key="1">
    <citation type="submission" date="2018-02" db="EMBL/GenBank/DDBJ databases">
        <title>The genomes of Aspergillus section Nigri reveals drivers in fungal speciation.</title>
        <authorList>
            <consortium name="DOE Joint Genome Institute"/>
            <person name="Vesth T.C."/>
            <person name="Nybo J."/>
            <person name="Theobald S."/>
            <person name="Brandl J."/>
            <person name="Frisvad J.C."/>
            <person name="Nielsen K.F."/>
            <person name="Lyhne E.K."/>
            <person name="Kogle M.E."/>
            <person name="Kuo A."/>
            <person name="Riley R."/>
            <person name="Clum A."/>
            <person name="Nolan M."/>
            <person name="Lipzen A."/>
            <person name="Salamov A."/>
            <person name="Henrissat B."/>
            <person name="Wiebenga A."/>
            <person name="De vries R.P."/>
            <person name="Grigoriev I.V."/>
            <person name="Mortensen U.H."/>
            <person name="Andersen M.R."/>
            <person name="Baker S.E."/>
        </authorList>
    </citation>
    <scope>NUCLEOTIDE SEQUENCE [LARGE SCALE GENOMIC DNA]</scope>
    <source>
        <strain evidence="7 8">CBS 114.51</strain>
    </source>
</reference>
<dbReference type="EMBL" id="KZ824840">
    <property type="protein sequence ID" value="RAH77603.1"/>
    <property type="molecule type" value="Genomic_DNA"/>
</dbReference>
<evidence type="ECO:0000256" key="3">
    <source>
        <dbReference type="ARBA" id="ARBA00022989"/>
    </source>
</evidence>
<dbReference type="PANTHER" id="PTHR42718">
    <property type="entry name" value="MAJOR FACILITATOR SUPERFAMILY MULTIDRUG TRANSPORTER MFSC"/>
    <property type="match status" value="1"/>
</dbReference>
<evidence type="ECO:0000256" key="4">
    <source>
        <dbReference type="ARBA" id="ARBA00023136"/>
    </source>
</evidence>
<dbReference type="Proteomes" id="UP000249497">
    <property type="component" value="Unassembled WGS sequence"/>
</dbReference>
<organism evidence="7 8">
    <name type="scientific">Aspergillus japonicus CBS 114.51</name>
    <dbReference type="NCBI Taxonomy" id="1448312"/>
    <lineage>
        <taxon>Eukaryota</taxon>
        <taxon>Fungi</taxon>
        <taxon>Dikarya</taxon>
        <taxon>Ascomycota</taxon>
        <taxon>Pezizomycotina</taxon>
        <taxon>Eurotiomycetes</taxon>
        <taxon>Eurotiomycetidae</taxon>
        <taxon>Eurotiales</taxon>
        <taxon>Aspergillaceae</taxon>
        <taxon>Aspergillus</taxon>
        <taxon>Aspergillus subgen. Circumdati</taxon>
    </lineage>
</organism>
<name>A0A8T8WPK5_ASPJA</name>
<evidence type="ECO:0000256" key="2">
    <source>
        <dbReference type="ARBA" id="ARBA00022692"/>
    </source>
</evidence>
<gene>
    <name evidence="7" type="ORF">BO86DRAFT_459097</name>
</gene>
<comment type="subcellular location">
    <subcellularLocation>
        <location evidence="1">Membrane</location>
        <topology evidence="1">Multi-pass membrane protein</topology>
    </subcellularLocation>
</comment>
<feature type="transmembrane region" description="Helical" evidence="5">
    <location>
        <begin position="517"/>
        <end position="537"/>
    </location>
</feature>
<keyword evidence="3 5" id="KW-1133">Transmembrane helix</keyword>
<sequence length="551" mass="58759">MIYSQSQLTLSVEGTLNKQAARSTSRHVDEVAQTAFPHAQESIHTSPQDDDARNTANSLTSRLDVEGSEHRVMQSTPPELSNFANEIVFVLLCSMGLLLFGVFLGDVLVNQLIFPRALRVTEGSTPWLVGSFLLANGVTVIIAGSVIDLLDPKLPMTLAFGWLVIWNLVLVFSIHPGRAILFFVARGMQGVAVGVLQASSMSLLGRLYAPGLRKNRIFSLMAAMAPIGFLIGCLKGGALEAHLPWIFAANAILSGLCVTASIWCIPAFAPASNSSILEDFDGLGALCAAVGCGLVIFGLTQGAPSGWQPYTYSTIVAGMLCFGLFYLAEQRAARPLIDNRLWTTPGFTPLAISYFLGYGAYIGGWMFYAVRFFLSIQQKAPITVALYLIPNLVSGIAATWVVSRTLHLVPGHWLLAVGMIAFTMGPVFFLPQTATTTYWALAMPGIALVTFGPDLTFAAASIFITSSVPKSFQGAAGSLLVTIQNLSAAIGTALADTVGQRVNHGAGYDLDLGALRAIWWLSLGMAVVAALICAIFMQIPALNALSLGYVK</sequence>
<dbReference type="InterPro" id="IPR011701">
    <property type="entry name" value="MFS"/>
</dbReference>
<dbReference type="Gene3D" id="1.20.1250.20">
    <property type="entry name" value="MFS general substrate transporter like domains"/>
    <property type="match status" value="1"/>
</dbReference>
<keyword evidence="8" id="KW-1185">Reference proteome</keyword>
<feature type="transmembrane region" description="Helical" evidence="5">
    <location>
        <begin position="125"/>
        <end position="147"/>
    </location>
</feature>
<accession>A0A8T8WPK5</accession>
<dbReference type="Pfam" id="PF07690">
    <property type="entry name" value="MFS_1"/>
    <property type="match status" value="1"/>
</dbReference>
<feature type="transmembrane region" description="Helical" evidence="5">
    <location>
        <begin position="349"/>
        <end position="368"/>
    </location>
</feature>
<feature type="transmembrane region" description="Helical" evidence="5">
    <location>
        <begin position="154"/>
        <end position="174"/>
    </location>
</feature>
<feature type="transmembrane region" description="Helical" evidence="5">
    <location>
        <begin position="83"/>
        <end position="105"/>
    </location>
</feature>
<dbReference type="RefSeq" id="XP_025523497.1">
    <property type="nucleotide sequence ID" value="XM_025677330.1"/>
</dbReference>
<feature type="transmembrane region" description="Helical" evidence="5">
    <location>
        <begin position="280"/>
        <end position="298"/>
    </location>
</feature>
<feature type="transmembrane region" description="Helical" evidence="5">
    <location>
        <begin position="310"/>
        <end position="328"/>
    </location>
</feature>
<dbReference type="SUPFAM" id="SSF103473">
    <property type="entry name" value="MFS general substrate transporter"/>
    <property type="match status" value="1"/>
</dbReference>
<dbReference type="GeneID" id="37181023"/>
<dbReference type="OrthoDB" id="2130629at2759"/>
<evidence type="ECO:0000313" key="7">
    <source>
        <dbReference type="EMBL" id="RAH77603.1"/>
    </source>
</evidence>
<evidence type="ECO:0000256" key="1">
    <source>
        <dbReference type="ARBA" id="ARBA00004141"/>
    </source>
</evidence>
<feature type="domain" description="Major facilitator superfamily (MFS) profile" evidence="6">
    <location>
        <begin position="89"/>
        <end position="541"/>
    </location>
</feature>
<dbReference type="AlphaFoldDB" id="A0A8T8WPK5"/>
<evidence type="ECO:0000313" key="8">
    <source>
        <dbReference type="Proteomes" id="UP000249497"/>
    </source>
</evidence>
<dbReference type="PROSITE" id="PS50850">
    <property type="entry name" value="MFS"/>
    <property type="match status" value="1"/>
</dbReference>
<proteinExistence type="predicted"/>
<feature type="transmembrane region" description="Helical" evidence="5">
    <location>
        <begin position="217"/>
        <end position="239"/>
    </location>
</feature>
<dbReference type="PANTHER" id="PTHR42718:SF41">
    <property type="entry name" value="MFS TRANSPORTER OF UNKOWN SPECIFICITY (AFU_ORTHOLOGUE AFUA_5G09940)-RELATED"/>
    <property type="match status" value="1"/>
</dbReference>
<feature type="transmembrane region" description="Helical" evidence="5">
    <location>
        <begin position="380"/>
        <end position="401"/>
    </location>
</feature>
<evidence type="ECO:0000256" key="5">
    <source>
        <dbReference type="SAM" id="Phobius"/>
    </source>
</evidence>
<dbReference type="InterPro" id="IPR036259">
    <property type="entry name" value="MFS_trans_sf"/>
</dbReference>
<dbReference type="GO" id="GO:0016020">
    <property type="term" value="C:membrane"/>
    <property type="evidence" value="ECO:0007669"/>
    <property type="project" value="UniProtKB-SubCell"/>
</dbReference>
<protein>
    <submittedName>
        <fullName evidence="7">MFS general substrate transporter</fullName>
    </submittedName>
</protein>
<evidence type="ECO:0000259" key="6">
    <source>
        <dbReference type="PROSITE" id="PS50850"/>
    </source>
</evidence>
<dbReference type="InterPro" id="IPR020846">
    <property type="entry name" value="MFS_dom"/>
</dbReference>
<dbReference type="GO" id="GO:0022857">
    <property type="term" value="F:transmembrane transporter activity"/>
    <property type="evidence" value="ECO:0007669"/>
    <property type="project" value="InterPro"/>
</dbReference>
<keyword evidence="2 5" id="KW-0812">Transmembrane</keyword>